<dbReference type="PANTHER" id="PTHR43420">
    <property type="entry name" value="ACETYLTRANSFERASE"/>
    <property type="match status" value="1"/>
</dbReference>
<reference evidence="4 5" key="1">
    <citation type="journal article" date="2018" name="ISME J.">
        <title>A methanotrophic archaeon couples anaerobic oxidation of methane to Fe(III) reduction.</title>
        <authorList>
            <person name="Cai C."/>
            <person name="Leu A.O."/>
            <person name="Xie G.J."/>
            <person name="Guo J."/>
            <person name="Feng Y."/>
            <person name="Zhao J.X."/>
            <person name="Tyson G.W."/>
            <person name="Yuan Z."/>
            <person name="Hu S."/>
        </authorList>
    </citation>
    <scope>NUCLEOTIDE SEQUENCE [LARGE SCALE GENOMIC DNA]</scope>
    <source>
        <strain evidence="4">FeB_12</strain>
    </source>
</reference>
<dbReference type="Proteomes" id="UP000250918">
    <property type="component" value="Unassembled WGS sequence"/>
</dbReference>
<evidence type="ECO:0000259" key="3">
    <source>
        <dbReference type="PROSITE" id="PS51186"/>
    </source>
</evidence>
<accession>A0A855WZF4</accession>
<proteinExistence type="predicted"/>
<organism evidence="4 5">
    <name type="scientific">candidate division GN15 bacterium</name>
    <dbReference type="NCBI Taxonomy" id="2072418"/>
    <lineage>
        <taxon>Bacteria</taxon>
        <taxon>candidate division GN15</taxon>
    </lineage>
</organism>
<dbReference type="Gene3D" id="3.40.630.30">
    <property type="match status" value="1"/>
</dbReference>
<dbReference type="EMBL" id="PQAP01000120">
    <property type="protein sequence ID" value="PWB71238.1"/>
    <property type="molecule type" value="Genomic_DNA"/>
</dbReference>
<dbReference type="InterPro" id="IPR016181">
    <property type="entry name" value="Acyl_CoA_acyltransferase"/>
</dbReference>
<evidence type="ECO:0000313" key="5">
    <source>
        <dbReference type="Proteomes" id="UP000250918"/>
    </source>
</evidence>
<name>A0A855WZF4_9BACT</name>
<dbReference type="GO" id="GO:0016747">
    <property type="term" value="F:acyltransferase activity, transferring groups other than amino-acyl groups"/>
    <property type="evidence" value="ECO:0007669"/>
    <property type="project" value="InterPro"/>
</dbReference>
<protein>
    <submittedName>
        <fullName evidence="4">GNAT family N-acetyltransferase</fullName>
    </submittedName>
</protein>
<sequence>MGISVPDAARIRRASHRDHHILHQLEVTHFGDDQFSRSQLRHLITRANATTYVLEMDGKIVGSAIMVWRKNSRIGRLYSILISNEVQGRGLGKLLLTKCEADAKKRGCTRVSLEVRADNRPAIALYLKYGYEIIDSLPGYYADGSNGLKMLKKLS</sequence>
<comment type="caution">
    <text evidence="4">The sequence shown here is derived from an EMBL/GenBank/DDBJ whole genome shotgun (WGS) entry which is preliminary data.</text>
</comment>
<dbReference type="SUPFAM" id="SSF55729">
    <property type="entry name" value="Acyl-CoA N-acyltransferases (Nat)"/>
    <property type="match status" value="1"/>
</dbReference>
<evidence type="ECO:0000256" key="1">
    <source>
        <dbReference type="ARBA" id="ARBA00022679"/>
    </source>
</evidence>
<dbReference type="PANTHER" id="PTHR43420:SF12">
    <property type="entry name" value="N-ACETYLTRANSFERASE DOMAIN-CONTAINING PROTEIN"/>
    <property type="match status" value="1"/>
</dbReference>
<gene>
    <name evidence="4" type="ORF">C3F09_08040</name>
</gene>
<dbReference type="InterPro" id="IPR000182">
    <property type="entry name" value="GNAT_dom"/>
</dbReference>
<evidence type="ECO:0000256" key="2">
    <source>
        <dbReference type="ARBA" id="ARBA00023315"/>
    </source>
</evidence>
<dbReference type="Pfam" id="PF00583">
    <property type="entry name" value="Acetyltransf_1"/>
    <property type="match status" value="1"/>
</dbReference>
<keyword evidence="1 4" id="KW-0808">Transferase</keyword>
<dbReference type="InterPro" id="IPR050680">
    <property type="entry name" value="YpeA/RimI_acetyltransf"/>
</dbReference>
<dbReference type="CDD" id="cd04301">
    <property type="entry name" value="NAT_SF"/>
    <property type="match status" value="1"/>
</dbReference>
<keyword evidence="2" id="KW-0012">Acyltransferase</keyword>
<dbReference type="AlphaFoldDB" id="A0A855WZF4"/>
<evidence type="ECO:0000313" key="4">
    <source>
        <dbReference type="EMBL" id="PWB71238.1"/>
    </source>
</evidence>
<feature type="domain" description="N-acetyltransferase" evidence="3">
    <location>
        <begin position="9"/>
        <end position="155"/>
    </location>
</feature>
<dbReference type="PROSITE" id="PS51186">
    <property type="entry name" value="GNAT"/>
    <property type="match status" value="1"/>
</dbReference>